<evidence type="ECO:0000256" key="1">
    <source>
        <dbReference type="SAM" id="Phobius"/>
    </source>
</evidence>
<dbReference type="AlphaFoldDB" id="A0A2M7B641"/>
<protein>
    <recommendedName>
        <fullName evidence="4">Baseplate protein J-like domain-containing protein</fullName>
    </recommendedName>
</protein>
<evidence type="ECO:0000313" key="2">
    <source>
        <dbReference type="EMBL" id="PIU98499.1"/>
    </source>
</evidence>
<accession>A0A2M7B641</accession>
<keyword evidence="1" id="KW-1133">Transmembrane helix</keyword>
<keyword evidence="1" id="KW-0812">Transmembrane</keyword>
<gene>
    <name evidence="2" type="ORF">COS61_01095</name>
</gene>
<keyword evidence="1" id="KW-0472">Membrane</keyword>
<reference evidence="3" key="1">
    <citation type="submission" date="2017-09" db="EMBL/GenBank/DDBJ databases">
        <title>Depth-based differentiation of microbial function through sediment-hosted aquifers and enrichment of novel symbionts in the deep terrestrial subsurface.</title>
        <authorList>
            <person name="Probst A.J."/>
            <person name="Ladd B."/>
            <person name="Jarett J.K."/>
            <person name="Geller-Mcgrath D.E."/>
            <person name="Sieber C.M.K."/>
            <person name="Emerson J.B."/>
            <person name="Anantharaman K."/>
            <person name="Thomas B.C."/>
            <person name="Malmstrom R."/>
            <person name="Stieglmeier M."/>
            <person name="Klingl A."/>
            <person name="Woyke T."/>
            <person name="Ryan C.M."/>
            <person name="Banfield J.F."/>
        </authorList>
    </citation>
    <scope>NUCLEOTIDE SEQUENCE [LARGE SCALE GENOMIC DNA]</scope>
</reference>
<sequence>MQKKKVVDVSRPVALVDDFKKLDVQIGKKLEKKIEEFEEKEEVRFRKEEKPGKAKRRKFSIRVYVLLILFLLLSGGAAYAAVEFLPKATIKIIVKKSEWTYNDSVIADKKGEQLSAEIFSSDKKNFNFSFPATGKKQIEKKAFGKVVVYNVYSSGNQTLVAGTRFQTPDNKIFRLTEKTVVPGAKINEGKIVPSSIEAGVVADQPGAQYNIGPINRFSIPGFQGTPKYQGFYAESKESMKGGFIGETAYPTDDDIKKAKNKSEKELKDYTDSYLSLHIPQDFKLIEGGRQFNVLKEEVSVETDEKGNFTVFIEGESMAIGFRETDLISLMEKTGQSQLGEKFRIKTYQLEYGAGRADFKKGQISFALNFKGVFEEPINIDEFRQKTLGKNEKELKDLISSFSNIQKTIISFWPFWVKKTPDDIKRIKVGIE</sequence>
<comment type="caution">
    <text evidence="2">The sequence shown here is derived from an EMBL/GenBank/DDBJ whole genome shotgun (WGS) entry which is preliminary data.</text>
</comment>
<feature type="transmembrane region" description="Helical" evidence="1">
    <location>
        <begin position="63"/>
        <end position="82"/>
    </location>
</feature>
<dbReference type="Proteomes" id="UP000228949">
    <property type="component" value="Unassembled WGS sequence"/>
</dbReference>
<evidence type="ECO:0008006" key="4">
    <source>
        <dbReference type="Google" id="ProtNLM"/>
    </source>
</evidence>
<name>A0A2M7B641_9BACT</name>
<proteinExistence type="predicted"/>
<organism evidence="2 3">
    <name type="scientific">Candidatus Wolfebacteria bacterium CG03_land_8_20_14_0_80_40_12</name>
    <dbReference type="NCBI Taxonomy" id="1975069"/>
    <lineage>
        <taxon>Bacteria</taxon>
        <taxon>Candidatus Wolfeibacteriota</taxon>
    </lineage>
</organism>
<evidence type="ECO:0000313" key="3">
    <source>
        <dbReference type="Proteomes" id="UP000228949"/>
    </source>
</evidence>
<dbReference type="EMBL" id="PEVJ01000025">
    <property type="protein sequence ID" value="PIU98499.1"/>
    <property type="molecule type" value="Genomic_DNA"/>
</dbReference>